<dbReference type="EMBL" id="BMYP01000101">
    <property type="protein sequence ID" value="GHD82556.1"/>
    <property type="molecule type" value="Genomic_DNA"/>
</dbReference>
<comment type="caution">
    <text evidence="2">The sequence shown here is derived from an EMBL/GenBank/DDBJ whole genome shotgun (WGS) entry which is preliminary data.</text>
</comment>
<evidence type="ECO:0000313" key="2">
    <source>
        <dbReference type="EMBL" id="GHD82556.1"/>
    </source>
</evidence>
<organism evidence="2 3">
    <name type="scientific">Vogesella fluminis</name>
    <dbReference type="NCBI Taxonomy" id="1069161"/>
    <lineage>
        <taxon>Bacteria</taxon>
        <taxon>Pseudomonadati</taxon>
        <taxon>Pseudomonadota</taxon>
        <taxon>Betaproteobacteria</taxon>
        <taxon>Neisseriales</taxon>
        <taxon>Chromobacteriaceae</taxon>
        <taxon>Vogesella</taxon>
    </lineage>
</organism>
<evidence type="ECO:0000256" key="1">
    <source>
        <dbReference type="SAM" id="MobiDB-lite"/>
    </source>
</evidence>
<name>A0ABQ3HCS9_9NEIS</name>
<keyword evidence="3" id="KW-1185">Reference proteome</keyword>
<feature type="region of interest" description="Disordered" evidence="1">
    <location>
        <begin position="91"/>
        <end position="110"/>
    </location>
</feature>
<evidence type="ECO:0000313" key="3">
    <source>
        <dbReference type="Proteomes" id="UP000662678"/>
    </source>
</evidence>
<reference evidence="3" key="1">
    <citation type="journal article" date="2019" name="Int. J. Syst. Evol. Microbiol.">
        <title>The Global Catalogue of Microorganisms (GCM) 10K type strain sequencing project: providing services to taxonomists for standard genome sequencing and annotation.</title>
        <authorList>
            <consortium name="The Broad Institute Genomics Platform"/>
            <consortium name="The Broad Institute Genome Sequencing Center for Infectious Disease"/>
            <person name="Wu L."/>
            <person name="Ma J."/>
        </authorList>
    </citation>
    <scope>NUCLEOTIDE SEQUENCE [LARGE SCALE GENOMIC DNA]</scope>
    <source>
        <strain evidence="3">KCTC 23713</strain>
    </source>
</reference>
<sequence>MPEINMDEIRQIRSEEVRVKFLPDMKKRVDRIAKLHGTPTATWCHQVVAAAVVEFERKMQIQNKAQEQMVSTMMEMLGPELAKAFEAEQLISAGGPTGPDAAGEEGGVKG</sequence>
<proteinExistence type="predicted"/>
<accession>A0ABQ3HCS9</accession>
<dbReference type="Proteomes" id="UP000662678">
    <property type="component" value="Unassembled WGS sequence"/>
</dbReference>
<gene>
    <name evidence="2" type="ORF">GCM10011419_30060</name>
</gene>
<protein>
    <submittedName>
        <fullName evidence="2">Uncharacterized protein</fullName>
    </submittedName>
</protein>